<gene>
    <name evidence="6" type="ORF">UFOPK2958_00341</name>
</gene>
<dbReference type="SUPFAM" id="SSF48576">
    <property type="entry name" value="Terpenoid synthases"/>
    <property type="match status" value="1"/>
</dbReference>
<dbReference type="GO" id="GO:0046872">
    <property type="term" value="F:metal ion binding"/>
    <property type="evidence" value="ECO:0007669"/>
    <property type="project" value="UniProtKB-KW"/>
</dbReference>
<dbReference type="InterPro" id="IPR000092">
    <property type="entry name" value="Polyprenyl_synt"/>
</dbReference>
<dbReference type="EMBL" id="CAFAAB010000023">
    <property type="protein sequence ID" value="CAB4778193.1"/>
    <property type="molecule type" value="Genomic_DNA"/>
</dbReference>
<dbReference type="Pfam" id="PF00348">
    <property type="entry name" value="polyprenyl_synt"/>
    <property type="match status" value="1"/>
</dbReference>
<evidence type="ECO:0000256" key="1">
    <source>
        <dbReference type="ARBA" id="ARBA00001946"/>
    </source>
</evidence>
<proteinExistence type="inferred from homology"/>
<dbReference type="PANTHER" id="PTHR12001">
    <property type="entry name" value="GERANYLGERANYL PYROPHOSPHATE SYNTHASE"/>
    <property type="match status" value="1"/>
</dbReference>
<dbReference type="PROSITE" id="PS00444">
    <property type="entry name" value="POLYPRENYL_SYNTHASE_2"/>
    <property type="match status" value="1"/>
</dbReference>
<keyword evidence="4" id="KW-0479">Metal-binding</keyword>
<sequence>MCNAKSTVRRPNSRWCERPNVEYVNIHERLGLPQVETDLRQLETLLTESVVFGDPYLDNVTTHLINAGGKRLRPLLAVASATGGAREATRDDLLGGVALELMHLASLYHDDVMDEAEVRRNVDSVNARYGNLIAIVAGDYLMARSAAIAADLGTEIAGLLARTLAWLTRGQVAEVRTSFDRDRQIDDYYLAIEGKTASLMAASCRVGAITAHRPDAEVAALDEFGRCFGMVYQLRDDILDMVATDGQLGKPAGQDLAEGVYTLPAIHAMNDSVVGPQLREMLGKPLNDEEREQARQLVVSTEGIAATYAAARTFVAQGHEAMASVADEPLRVGFSRLIEALLEGLPEA</sequence>
<dbReference type="CDD" id="cd00685">
    <property type="entry name" value="Trans_IPPS_HT"/>
    <property type="match status" value="1"/>
</dbReference>
<organism evidence="6">
    <name type="scientific">freshwater metagenome</name>
    <dbReference type="NCBI Taxonomy" id="449393"/>
    <lineage>
        <taxon>unclassified sequences</taxon>
        <taxon>metagenomes</taxon>
        <taxon>ecological metagenomes</taxon>
    </lineage>
</organism>
<comment type="similarity">
    <text evidence="2">Belongs to the FPP/GGPP synthase family.</text>
</comment>
<name>A0A6J6W507_9ZZZZ</name>
<reference evidence="6" key="1">
    <citation type="submission" date="2020-05" db="EMBL/GenBank/DDBJ databases">
        <authorList>
            <person name="Chiriac C."/>
            <person name="Salcher M."/>
            <person name="Ghai R."/>
            <person name="Kavagutti S V."/>
        </authorList>
    </citation>
    <scope>NUCLEOTIDE SEQUENCE</scope>
</reference>
<dbReference type="GO" id="GO:0004659">
    <property type="term" value="F:prenyltransferase activity"/>
    <property type="evidence" value="ECO:0007669"/>
    <property type="project" value="InterPro"/>
</dbReference>
<dbReference type="AlphaFoldDB" id="A0A6J6W507"/>
<dbReference type="SFLD" id="SFLDS00005">
    <property type="entry name" value="Isoprenoid_Synthase_Type_I"/>
    <property type="match status" value="1"/>
</dbReference>
<accession>A0A6J6W507</accession>
<dbReference type="Gene3D" id="1.10.600.10">
    <property type="entry name" value="Farnesyl Diphosphate Synthase"/>
    <property type="match status" value="1"/>
</dbReference>
<dbReference type="InterPro" id="IPR033749">
    <property type="entry name" value="Polyprenyl_synt_CS"/>
</dbReference>
<keyword evidence="3" id="KW-0808">Transferase</keyword>
<dbReference type="InterPro" id="IPR008949">
    <property type="entry name" value="Isoprenoid_synthase_dom_sf"/>
</dbReference>
<evidence type="ECO:0000256" key="3">
    <source>
        <dbReference type="ARBA" id="ARBA00022679"/>
    </source>
</evidence>
<evidence type="ECO:0000256" key="4">
    <source>
        <dbReference type="ARBA" id="ARBA00022723"/>
    </source>
</evidence>
<dbReference type="GO" id="GO:0008299">
    <property type="term" value="P:isoprenoid biosynthetic process"/>
    <property type="evidence" value="ECO:0007669"/>
    <property type="project" value="InterPro"/>
</dbReference>
<comment type="cofactor">
    <cofactor evidence="1">
        <name>Mg(2+)</name>
        <dbReference type="ChEBI" id="CHEBI:18420"/>
    </cofactor>
</comment>
<dbReference type="PANTHER" id="PTHR12001:SF69">
    <property type="entry name" value="ALL TRANS-POLYPRENYL-DIPHOSPHATE SYNTHASE PDSS1"/>
    <property type="match status" value="1"/>
</dbReference>
<evidence type="ECO:0000313" key="6">
    <source>
        <dbReference type="EMBL" id="CAB4778193.1"/>
    </source>
</evidence>
<evidence type="ECO:0000256" key="5">
    <source>
        <dbReference type="ARBA" id="ARBA00022842"/>
    </source>
</evidence>
<protein>
    <submittedName>
        <fullName evidence="6">Unannotated protein</fullName>
    </submittedName>
</protein>
<keyword evidence="5" id="KW-0460">Magnesium</keyword>
<evidence type="ECO:0000256" key="2">
    <source>
        <dbReference type="ARBA" id="ARBA00006706"/>
    </source>
</evidence>